<dbReference type="EMBL" id="UINC01077570">
    <property type="protein sequence ID" value="SVC17808.1"/>
    <property type="molecule type" value="Genomic_DNA"/>
</dbReference>
<dbReference type="InterPro" id="IPR005493">
    <property type="entry name" value="RraA/RraA-like"/>
</dbReference>
<gene>
    <name evidence="1" type="ORF">METZ01_LOCUS270662</name>
</gene>
<sequence length="223" mass="24134">MDRTDPSVLEGLCDFDSPTVFNALVKKYGLPNEEYTDHTIRCLLPDLGTVVGYAVCSELTTNDPDSPAIPWSDYYQWLEAQDGPMIAVMKDVDSRPGRGASFGDGMAAMHKRLGVTGVVVDGVIRDQPGISRVGLPTWAWGTVPGHGVFNLVRFGESVTVGQLRVNTGDLILADSEGCVRIPVSAAADILRLAGEVREMEADVHGFFSSPEFTVAEMMRRAKS</sequence>
<dbReference type="InterPro" id="IPR036704">
    <property type="entry name" value="RraA/RraA-like_sf"/>
</dbReference>
<reference evidence="1" key="1">
    <citation type="submission" date="2018-05" db="EMBL/GenBank/DDBJ databases">
        <authorList>
            <person name="Lanie J.A."/>
            <person name="Ng W.-L."/>
            <person name="Kazmierczak K.M."/>
            <person name="Andrzejewski T.M."/>
            <person name="Davidsen T.M."/>
            <person name="Wayne K.J."/>
            <person name="Tettelin H."/>
            <person name="Glass J.I."/>
            <person name="Rusch D."/>
            <person name="Podicherti R."/>
            <person name="Tsui H.-C.T."/>
            <person name="Winkler M.E."/>
        </authorList>
    </citation>
    <scope>NUCLEOTIDE SEQUENCE</scope>
</reference>
<protein>
    <submittedName>
        <fullName evidence="1">Uncharacterized protein</fullName>
    </submittedName>
</protein>
<organism evidence="1">
    <name type="scientific">marine metagenome</name>
    <dbReference type="NCBI Taxonomy" id="408172"/>
    <lineage>
        <taxon>unclassified sequences</taxon>
        <taxon>metagenomes</taxon>
        <taxon>ecological metagenomes</taxon>
    </lineage>
</organism>
<evidence type="ECO:0000313" key="1">
    <source>
        <dbReference type="EMBL" id="SVC17808.1"/>
    </source>
</evidence>
<accession>A0A382K0P8</accession>
<proteinExistence type="predicted"/>
<dbReference type="Gene3D" id="3.50.30.40">
    <property type="entry name" value="Ribonuclease E inhibitor RraA/RraA-like"/>
    <property type="match status" value="1"/>
</dbReference>
<dbReference type="AlphaFoldDB" id="A0A382K0P8"/>
<dbReference type="PANTHER" id="PTHR33254:SF4">
    <property type="entry name" value="4-HYDROXY-4-METHYL-2-OXOGLUTARATE ALDOLASE 3-RELATED"/>
    <property type="match status" value="1"/>
</dbReference>
<dbReference type="SUPFAM" id="SSF89562">
    <property type="entry name" value="RraA-like"/>
    <property type="match status" value="1"/>
</dbReference>
<dbReference type="PANTHER" id="PTHR33254">
    <property type="entry name" value="4-HYDROXY-4-METHYL-2-OXOGLUTARATE ALDOLASE 3-RELATED"/>
    <property type="match status" value="1"/>
</dbReference>
<name>A0A382K0P8_9ZZZZ</name>
<dbReference type="Pfam" id="PF03737">
    <property type="entry name" value="RraA-like"/>
    <property type="match status" value="1"/>
</dbReference>